<comment type="caution">
    <text evidence="4">The sequence shown here is derived from an EMBL/GenBank/DDBJ whole genome shotgun (WGS) entry which is preliminary data.</text>
</comment>
<name>A0A0L7LNQ7_OPEBR</name>
<organism evidence="4 5">
    <name type="scientific">Operophtera brumata</name>
    <name type="common">Winter moth</name>
    <name type="synonym">Phalaena brumata</name>
    <dbReference type="NCBI Taxonomy" id="104452"/>
    <lineage>
        <taxon>Eukaryota</taxon>
        <taxon>Metazoa</taxon>
        <taxon>Ecdysozoa</taxon>
        <taxon>Arthropoda</taxon>
        <taxon>Hexapoda</taxon>
        <taxon>Insecta</taxon>
        <taxon>Pterygota</taxon>
        <taxon>Neoptera</taxon>
        <taxon>Endopterygota</taxon>
        <taxon>Lepidoptera</taxon>
        <taxon>Glossata</taxon>
        <taxon>Ditrysia</taxon>
        <taxon>Geometroidea</taxon>
        <taxon>Geometridae</taxon>
        <taxon>Larentiinae</taxon>
        <taxon>Operophtera</taxon>
    </lineage>
</organism>
<dbReference type="EMBL" id="JTDY01000457">
    <property type="protein sequence ID" value="KOB77087.1"/>
    <property type="molecule type" value="Genomic_DNA"/>
</dbReference>
<evidence type="ECO:0000313" key="4">
    <source>
        <dbReference type="EMBL" id="KOB77087.1"/>
    </source>
</evidence>
<reference evidence="4 5" key="1">
    <citation type="journal article" date="2015" name="Genome Biol. Evol.">
        <title>The genome of winter moth (Operophtera brumata) provides a genomic perspective on sexual dimorphism and phenology.</title>
        <authorList>
            <person name="Derks M.F."/>
            <person name="Smit S."/>
            <person name="Salis L."/>
            <person name="Schijlen E."/>
            <person name="Bossers A."/>
            <person name="Mateman C."/>
            <person name="Pijl A.S."/>
            <person name="de Ridder D."/>
            <person name="Groenen M.A."/>
            <person name="Visser M.E."/>
            <person name="Megens H.J."/>
        </authorList>
    </citation>
    <scope>NUCLEOTIDE SEQUENCE [LARGE SCALE GENOMIC DNA]</scope>
    <source>
        <strain evidence="4">WM2013NL</strain>
        <tissue evidence="4">Head and thorax</tissue>
    </source>
</reference>
<accession>A0A0L7LNQ7</accession>
<dbReference type="PROSITE" id="PS52035">
    <property type="entry name" value="PEPTIDASE_M14"/>
    <property type="match status" value="1"/>
</dbReference>
<evidence type="ECO:0000256" key="1">
    <source>
        <dbReference type="ARBA" id="ARBA00005988"/>
    </source>
</evidence>
<dbReference type="GO" id="GO:0006518">
    <property type="term" value="P:peptide metabolic process"/>
    <property type="evidence" value="ECO:0007669"/>
    <property type="project" value="TreeGrafter"/>
</dbReference>
<dbReference type="SUPFAM" id="SSF53187">
    <property type="entry name" value="Zn-dependent exopeptidases"/>
    <property type="match status" value="1"/>
</dbReference>
<feature type="domain" description="Peptidase M14" evidence="3">
    <location>
        <begin position="27"/>
        <end position="134"/>
    </location>
</feature>
<dbReference type="GO" id="GO:0016485">
    <property type="term" value="P:protein processing"/>
    <property type="evidence" value="ECO:0007669"/>
    <property type="project" value="TreeGrafter"/>
</dbReference>
<keyword evidence="5" id="KW-1185">Reference proteome</keyword>
<evidence type="ECO:0000256" key="2">
    <source>
        <dbReference type="PROSITE-ProRule" id="PRU01379"/>
    </source>
</evidence>
<protein>
    <recommendedName>
        <fullName evidence="3">Peptidase M14 domain-containing protein</fullName>
    </recommendedName>
</protein>
<evidence type="ECO:0000259" key="3">
    <source>
        <dbReference type="PROSITE" id="PS52035"/>
    </source>
</evidence>
<dbReference type="GO" id="GO:0005615">
    <property type="term" value="C:extracellular space"/>
    <property type="evidence" value="ECO:0007669"/>
    <property type="project" value="TreeGrafter"/>
</dbReference>
<dbReference type="PANTHER" id="PTHR11532:SF84">
    <property type="entry name" value="CARBOXYPEPTIDASE M"/>
    <property type="match status" value="1"/>
</dbReference>
<comment type="similarity">
    <text evidence="1 2">Belongs to the peptidase M14 family.</text>
</comment>
<evidence type="ECO:0000313" key="5">
    <source>
        <dbReference type="Proteomes" id="UP000037510"/>
    </source>
</evidence>
<dbReference type="Proteomes" id="UP000037510">
    <property type="component" value="Unassembled WGS sequence"/>
</dbReference>
<dbReference type="InterPro" id="IPR050753">
    <property type="entry name" value="Peptidase_M14_domain"/>
</dbReference>
<sequence>MSRLGDDVSTNLGEVESRENALDLEFSYHDHEQLTRYLRAVSARYPALTALYSIGKSVQGRDLWVMVISASPYEHMIGKPDVKYVANIHGNEPVGRELLLHLIQVSTIPSLQYYCLLLCKVSADERVIGQPVVV</sequence>
<comment type="caution">
    <text evidence="2">Lacks conserved residue(s) required for the propagation of feature annotation.</text>
</comment>
<dbReference type="InterPro" id="IPR057246">
    <property type="entry name" value="CARBOXYPEPT_ZN_1"/>
</dbReference>
<gene>
    <name evidence="4" type="ORF">OBRU01_04269</name>
</gene>
<dbReference type="PANTHER" id="PTHR11532">
    <property type="entry name" value="PROTEASE M14 CARBOXYPEPTIDASE"/>
    <property type="match status" value="1"/>
</dbReference>
<dbReference type="GO" id="GO:0008270">
    <property type="term" value="F:zinc ion binding"/>
    <property type="evidence" value="ECO:0007669"/>
    <property type="project" value="InterPro"/>
</dbReference>
<dbReference type="InterPro" id="IPR000834">
    <property type="entry name" value="Peptidase_M14"/>
</dbReference>
<dbReference type="PROSITE" id="PS00132">
    <property type="entry name" value="CARBOXYPEPT_ZN_1"/>
    <property type="match status" value="1"/>
</dbReference>
<dbReference type="GO" id="GO:0004181">
    <property type="term" value="F:metallocarboxypeptidase activity"/>
    <property type="evidence" value="ECO:0007669"/>
    <property type="project" value="InterPro"/>
</dbReference>
<dbReference type="PRINTS" id="PR00765">
    <property type="entry name" value="CRBOXYPTASEA"/>
</dbReference>
<dbReference type="Pfam" id="PF00246">
    <property type="entry name" value="Peptidase_M14"/>
    <property type="match status" value="1"/>
</dbReference>
<dbReference type="Gene3D" id="3.40.630.10">
    <property type="entry name" value="Zn peptidases"/>
    <property type="match status" value="1"/>
</dbReference>
<dbReference type="STRING" id="104452.A0A0L7LNQ7"/>
<proteinExistence type="inferred from homology"/>
<dbReference type="AlphaFoldDB" id="A0A0L7LNQ7"/>